<feature type="region of interest" description="Disordered" evidence="1">
    <location>
        <begin position="47"/>
        <end position="75"/>
    </location>
</feature>
<gene>
    <name evidence="3" type="ORF">KSP39_PZI010520</name>
</gene>
<evidence type="ECO:0000256" key="1">
    <source>
        <dbReference type="SAM" id="MobiDB-lite"/>
    </source>
</evidence>
<dbReference type="Proteomes" id="UP001418222">
    <property type="component" value="Unassembled WGS sequence"/>
</dbReference>
<protein>
    <recommendedName>
        <fullName evidence="2">Reverse transcriptase Ty1/copia-type domain-containing protein</fullName>
    </recommendedName>
</protein>
<dbReference type="SUPFAM" id="SSF56672">
    <property type="entry name" value="DNA/RNA polymerases"/>
    <property type="match status" value="1"/>
</dbReference>
<sequence length="670" mass="75840">MDVTFREDESYYLDLTPCRQGEKEDEVIDTVPLPVIGTVPLTFISPTSTADIPHTPSTMPSTMPSTTDIPHTSPSHHPSLIAPLPHVYHRRKPGTQPTIAPLLPMLSSDSDPDADLHVPIARLHGKARCTEHPISNHVAYDRLSKPHQSFIASLSEISIPKTWQEALCIPVWAQAMKEEMSALEKNHTCDVTSLPPGKKPIGSRWVFSVKQNQDGKVERYKSRLVARGYTQTQGVDYQETFAPVAKMDSIRVIISCAAILDWELHQLDIKNAFLHGDLEEEVYMSFPPGFVKKGQERFVCRLWKSLYGLKQSPRAWFGRFHKAMIKFGYKQGHSDHTLFVKRNEGKIVVLIVYVDDIVITRNDTNEISKLKGLLSAEFEVKDLGKLRYFLGIEVTRSDKGIFISQRKYVLDLLTETGMLGCAPANTPMEENHKIDQDSNGDRTDAPSYQRLVGKLLYLSHTRPDITYAVGILSRYMHAPRVRHQEDAYRVLRYLKKSPGRGLMFSKNKHLRIEVFTDADWAECHDDRKSTTGYCTFIGGNLVTWRSKKQSVVARSSAEAEYRSMSQGLCEGLWLSILLQDLGLKEEAPISLYCDNKAAIGIAHNPVQHDRTKHVEVDCHFIKDHLDKGSLVTPFVHSRDQLADVFTKSLGSDAFTDDIHKLRMIDIYHPT</sequence>
<dbReference type="PANTHER" id="PTHR11439">
    <property type="entry name" value="GAG-POL-RELATED RETROTRANSPOSON"/>
    <property type="match status" value="1"/>
</dbReference>
<dbReference type="PANTHER" id="PTHR11439:SF463">
    <property type="entry name" value="REVERSE TRANSCRIPTASE TY1_COPIA-TYPE DOMAIN-CONTAINING PROTEIN"/>
    <property type="match status" value="1"/>
</dbReference>
<dbReference type="CDD" id="cd09272">
    <property type="entry name" value="RNase_HI_RT_Ty1"/>
    <property type="match status" value="1"/>
</dbReference>
<dbReference type="EMBL" id="JBBWWQ010000008">
    <property type="protein sequence ID" value="KAK8941286.1"/>
    <property type="molecule type" value="Genomic_DNA"/>
</dbReference>
<proteinExistence type="predicted"/>
<dbReference type="AlphaFoldDB" id="A0AAP0BJL0"/>
<reference evidence="3 4" key="1">
    <citation type="journal article" date="2022" name="Nat. Plants">
        <title>Genomes of leafy and leafless Platanthera orchids illuminate the evolution of mycoheterotrophy.</title>
        <authorList>
            <person name="Li M.H."/>
            <person name="Liu K.W."/>
            <person name="Li Z."/>
            <person name="Lu H.C."/>
            <person name="Ye Q.L."/>
            <person name="Zhang D."/>
            <person name="Wang J.Y."/>
            <person name="Li Y.F."/>
            <person name="Zhong Z.M."/>
            <person name="Liu X."/>
            <person name="Yu X."/>
            <person name="Liu D.K."/>
            <person name="Tu X.D."/>
            <person name="Liu B."/>
            <person name="Hao Y."/>
            <person name="Liao X.Y."/>
            <person name="Jiang Y.T."/>
            <person name="Sun W.H."/>
            <person name="Chen J."/>
            <person name="Chen Y.Q."/>
            <person name="Ai Y."/>
            <person name="Zhai J.W."/>
            <person name="Wu S.S."/>
            <person name="Zhou Z."/>
            <person name="Hsiao Y.Y."/>
            <person name="Wu W.L."/>
            <person name="Chen Y.Y."/>
            <person name="Lin Y.F."/>
            <person name="Hsu J.L."/>
            <person name="Li C.Y."/>
            <person name="Wang Z.W."/>
            <person name="Zhao X."/>
            <person name="Zhong W.Y."/>
            <person name="Ma X.K."/>
            <person name="Ma L."/>
            <person name="Huang J."/>
            <person name="Chen G.Z."/>
            <person name="Huang M.Z."/>
            <person name="Huang L."/>
            <person name="Peng D.H."/>
            <person name="Luo Y.B."/>
            <person name="Zou S.Q."/>
            <person name="Chen S.P."/>
            <person name="Lan S."/>
            <person name="Tsai W.C."/>
            <person name="Van de Peer Y."/>
            <person name="Liu Z.J."/>
        </authorList>
    </citation>
    <scope>NUCLEOTIDE SEQUENCE [LARGE SCALE GENOMIC DNA]</scope>
    <source>
        <strain evidence="3">Lor287</strain>
    </source>
</reference>
<dbReference type="Pfam" id="PF07727">
    <property type="entry name" value="RVT_2"/>
    <property type="match status" value="1"/>
</dbReference>
<dbReference type="InterPro" id="IPR013103">
    <property type="entry name" value="RVT_2"/>
</dbReference>
<evidence type="ECO:0000313" key="4">
    <source>
        <dbReference type="Proteomes" id="UP001418222"/>
    </source>
</evidence>
<evidence type="ECO:0000313" key="3">
    <source>
        <dbReference type="EMBL" id="KAK8941286.1"/>
    </source>
</evidence>
<accession>A0AAP0BJL0</accession>
<comment type="caution">
    <text evidence="3">The sequence shown here is derived from an EMBL/GenBank/DDBJ whole genome shotgun (WGS) entry which is preliminary data.</text>
</comment>
<feature type="domain" description="Reverse transcriptase Ty1/copia-type" evidence="2">
    <location>
        <begin position="186"/>
        <end position="429"/>
    </location>
</feature>
<dbReference type="InterPro" id="IPR043502">
    <property type="entry name" value="DNA/RNA_pol_sf"/>
</dbReference>
<name>A0AAP0BJL0_9ASPA</name>
<organism evidence="3 4">
    <name type="scientific">Platanthera zijinensis</name>
    <dbReference type="NCBI Taxonomy" id="2320716"/>
    <lineage>
        <taxon>Eukaryota</taxon>
        <taxon>Viridiplantae</taxon>
        <taxon>Streptophyta</taxon>
        <taxon>Embryophyta</taxon>
        <taxon>Tracheophyta</taxon>
        <taxon>Spermatophyta</taxon>
        <taxon>Magnoliopsida</taxon>
        <taxon>Liliopsida</taxon>
        <taxon>Asparagales</taxon>
        <taxon>Orchidaceae</taxon>
        <taxon>Orchidoideae</taxon>
        <taxon>Orchideae</taxon>
        <taxon>Orchidinae</taxon>
        <taxon>Platanthera</taxon>
    </lineage>
</organism>
<evidence type="ECO:0000259" key="2">
    <source>
        <dbReference type="Pfam" id="PF07727"/>
    </source>
</evidence>
<keyword evidence="4" id="KW-1185">Reference proteome</keyword>
<feature type="compositionally biased region" description="Low complexity" evidence="1">
    <location>
        <begin position="55"/>
        <end position="67"/>
    </location>
</feature>